<evidence type="ECO:0000313" key="1">
    <source>
        <dbReference type="EMBL" id="KAF9458812.1"/>
    </source>
</evidence>
<sequence length="102" mass="11624">MTYFISSPLLLSFDVSRVRPDLSHQLEIPIRRRISQIYKLRGIIYFSNEHFTCRVIQADGTVWFHDGITTGPLLVHDGCLTDTIDLSTCRSKYAVSAIYVCA</sequence>
<name>A0A9P6CAW8_9AGAR</name>
<evidence type="ECO:0000313" key="2">
    <source>
        <dbReference type="Proteomes" id="UP000807353"/>
    </source>
</evidence>
<dbReference type="OrthoDB" id="2629491at2759"/>
<gene>
    <name evidence="1" type="ORF">BDZ94DRAFT_1172875</name>
</gene>
<dbReference type="EMBL" id="MU150330">
    <property type="protein sequence ID" value="KAF9458812.1"/>
    <property type="molecule type" value="Genomic_DNA"/>
</dbReference>
<dbReference type="AlphaFoldDB" id="A0A9P6CAW8"/>
<proteinExistence type="predicted"/>
<protein>
    <submittedName>
        <fullName evidence="1">Uncharacterized protein</fullName>
    </submittedName>
</protein>
<comment type="caution">
    <text evidence="1">The sequence shown here is derived from an EMBL/GenBank/DDBJ whole genome shotgun (WGS) entry which is preliminary data.</text>
</comment>
<accession>A0A9P6CAW8</accession>
<reference evidence="1" key="1">
    <citation type="submission" date="2020-11" db="EMBL/GenBank/DDBJ databases">
        <authorList>
            <consortium name="DOE Joint Genome Institute"/>
            <person name="Ahrendt S."/>
            <person name="Riley R."/>
            <person name="Andreopoulos W."/>
            <person name="Labutti K."/>
            <person name="Pangilinan J."/>
            <person name="Ruiz-Duenas F.J."/>
            <person name="Barrasa J.M."/>
            <person name="Sanchez-Garcia M."/>
            <person name="Camarero S."/>
            <person name="Miyauchi S."/>
            <person name="Serrano A."/>
            <person name="Linde D."/>
            <person name="Babiker R."/>
            <person name="Drula E."/>
            <person name="Ayuso-Fernandez I."/>
            <person name="Pacheco R."/>
            <person name="Padilla G."/>
            <person name="Ferreira P."/>
            <person name="Barriuso J."/>
            <person name="Kellner H."/>
            <person name="Castanera R."/>
            <person name="Alfaro M."/>
            <person name="Ramirez L."/>
            <person name="Pisabarro A.G."/>
            <person name="Kuo A."/>
            <person name="Tritt A."/>
            <person name="Lipzen A."/>
            <person name="He G."/>
            <person name="Yan M."/>
            <person name="Ng V."/>
            <person name="Cullen D."/>
            <person name="Martin F."/>
            <person name="Rosso M.-N."/>
            <person name="Henrissat B."/>
            <person name="Hibbett D."/>
            <person name="Martinez A.T."/>
            <person name="Grigoriev I.V."/>
        </authorList>
    </citation>
    <scope>NUCLEOTIDE SEQUENCE</scope>
    <source>
        <strain evidence="1">CBS 247.69</strain>
    </source>
</reference>
<organism evidence="1 2">
    <name type="scientific">Collybia nuda</name>
    <dbReference type="NCBI Taxonomy" id="64659"/>
    <lineage>
        <taxon>Eukaryota</taxon>
        <taxon>Fungi</taxon>
        <taxon>Dikarya</taxon>
        <taxon>Basidiomycota</taxon>
        <taxon>Agaricomycotina</taxon>
        <taxon>Agaricomycetes</taxon>
        <taxon>Agaricomycetidae</taxon>
        <taxon>Agaricales</taxon>
        <taxon>Tricholomatineae</taxon>
        <taxon>Clitocybaceae</taxon>
        <taxon>Collybia</taxon>
    </lineage>
</organism>
<keyword evidence="2" id="KW-1185">Reference proteome</keyword>
<dbReference type="Proteomes" id="UP000807353">
    <property type="component" value="Unassembled WGS sequence"/>
</dbReference>